<name>A0A0C1R302_9CLOT</name>
<evidence type="ECO:0000313" key="2">
    <source>
        <dbReference type="Proteomes" id="UP000031366"/>
    </source>
</evidence>
<sequence length="229" mass="26953">MYSRNELERLNRSLIQQGLWDSILTKIFEKFYYGLSYKQLEKLTFELINQCSSIGYDIDEMIESYEYFKKCGAKENSSLKHSISYCICGKYIGLSYQFNQTFSNIFIKYGCTFDKKTKLWLVPHHVATKLLNELQDADADCQNAINAIIPHIDTFSELIAESNRKQKLDEAKIKENEVSFQGKSPTNCLGNFQKAQRKFHLLEQSLREKSRNQKKDRLKKLLKDTFRRH</sequence>
<evidence type="ECO:0000313" key="1">
    <source>
        <dbReference type="EMBL" id="KIE44826.1"/>
    </source>
</evidence>
<dbReference type="RefSeq" id="WP_039635610.1">
    <property type="nucleotide sequence ID" value="NZ_AYSO01000020.1"/>
</dbReference>
<reference evidence="1 2" key="1">
    <citation type="journal article" date="2015" name="Infect. Genet. Evol.">
        <title>Genomic sequences of six botulinum neurotoxin-producing strains representing three clostridial species illustrate the mobility and diversity of botulinum neurotoxin genes.</title>
        <authorList>
            <person name="Smith T.J."/>
            <person name="Hill K.K."/>
            <person name="Xie G."/>
            <person name="Foley B.T."/>
            <person name="Williamson C.H."/>
            <person name="Foster J.T."/>
            <person name="Johnson S.L."/>
            <person name="Chertkov O."/>
            <person name="Teshima H."/>
            <person name="Gibbons H.S."/>
            <person name="Johnsky L.A."/>
            <person name="Karavis M.A."/>
            <person name="Smith L.A."/>
        </authorList>
    </citation>
    <scope>NUCLEOTIDE SEQUENCE [LARGE SCALE GENOMIC DNA]</scope>
    <source>
        <strain evidence="1 2">CDC 2741</strain>
    </source>
</reference>
<dbReference type="Proteomes" id="UP000031366">
    <property type="component" value="Unassembled WGS sequence"/>
</dbReference>
<proteinExistence type="predicted"/>
<keyword evidence="2" id="KW-1185">Reference proteome</keyword>
<comment type="caution">
    <text evidence="1">The sequence shown here is derived from an EMBL/GenBank/DDBJ whole genome shotgun (WGS) entry which is preliminary data.</text>
</comment>
<accession>A0A0C1R302</accession>
<gene>
    <name evidence="1" type="ORF">U732_23</name>
</gene>
<organism evidence="1 2">
    <name type="scientific">Clostridium argentinense CDC 2741</name>
    <dbReference type="NCBI Taxonomy" id="1418104"/>
    <lineage>
        <taxon>Bacteria</taxon>
        <taxon>Bacillati</taxon>
        <taxon>Bacillota</taxon>
        <taxon>Clostridia</taxon>
        <taxon>Eubacteriales</taxon>
        <taxon>Clostridiaceae</taxon>
        <taxon>Clostridium</taxon>
    </lineage>
</organism>
<dbReference type="AlphaFoldDB" id="A0A0C1R302"/>
<protein>
    <submittedName>
        <fullName evidence="1">Uncharacterized protein</fullName>
    </submittedName>
</protein>
<dbReference type="EMBL" id="AYSO01000020">
    <property type="protein sequence ID" value="KIE44826.1"/>
    <property type="molecule type" value="Genomic_DNA"/>
</dbReference>